<feature type="compositionally biased region" description="Low complexity" evidence="5">
    <location>
        <begin position="11"/>
        <end position="28"/>
    </location>
</feature>
<dbReference type="Gene3D" id="1.50.10.10">
    <property type="match status" value="1"/>
</dbReference>
<dbReference type="Gene3D" id="2.60.120.260">
    <property type="entry name" value="Galactose-binding domain-like"/>
    <property type="match status" value="2"/>
</dbReference>
<feature type="domain" description="Bacterial alpha-L-rhamnosidase N-terminal" evidence="7">
    <location>
        <begin position="381"/>
        <end position="552"/>
    </location>
</feature>
<sequence>MAEQFAQQSYSPGSRRSRPSLSRPNPGRPNLLGLAAGATVFALLVGGFVGGSVPAFAADTTPATMSVSGLRANGLINPLGTTGEDPVFSWKNNSTGRGVTQEAYELRVAQSESALGTDDVWSSGKVDSAEQLNVVYAGPDLASQTRYVWQVRTWNDEGTPSDWSGAASFETAILNNSEWTADWISGAGEAAQLARWKDYTASVDFTMDSLVMGLYARAADISNAYMWQLSVADGKPRFRPHKKINGGFSLLENKDLSSFISLDALKTGTHNFSVTFSGSTIISKLDGVEIDRRTDTSLTQGYIGFRQSTAIEGPENATIHKVNVTSSTGEVLLDTDFSNGLNPFTGGTVTGRGLELKSPTEAILKTVNPEPLLRKEFSVDKTVTSARIYASARGAYELSLNGERVSDELMAPGWTDYNKRIKFQTYDVTDMVNSGEENVFGAMLADGWYSGHIASFGQNKYGTSTSLIAQLRLDYSDGSHEWIETDNSWKAETGPLVESDMIMGETYDAGLARDGWNDTGFDASTWTPAVVAGTSATNLLEPQTDQPVRVTEERTPISVTESAPNTWIYDMGQNMVGVAELQLDGVADSTATIRYGEMLNPDGTLYTANLRSAKATDHYTFATTGTETYTPKFTFHGFRYLEITGVSTPPTVDQVTGHVWGSDLPVTGSLTSSSDMLNQLQSNITWGQRGNFLSIPTDTPARDERLGWTGDINVFAPTANYNQDTLTFLSKWLGDLRDSQDANGDLPGVSPTPGCCGGGTGWSDAGITVPYSLWSTFGDTQVITENYDMMTKFLASVERSAGTGLIRESGGYGDWLHLDDATNPRLLGTAYYSYVANQLSEMAAAIGKTADAARYAELSTRVRDVFVSTFVAADGTVQGNSQTGYAIAIGMGMIPADRLQAVGDKYVAKLASRDYHLSTGFLGTPWLLPALTMTGHQDVAYRLLNNDTYPSWGYEVASGATTMWERWDSLKPDGTFGDVGMNSFNHYAYGAVGDWMYKNIGGITSTGAGYKTFEISPSIGGGLTHGTGTFASVYGDISSAWKTTDTGMTLDVSVPVNTTATVRIPALNSSSVLEGGTALADSAGVSVVSEAAGEVVLAVGSGNYAFSSDPANSGVVVDVVGAADALPGTPVNGIVRVTNTGSAAIKGLTADLTVSGNLAIDPTLVSQPTLAAGESVDLPFTIAVPVTTPAGPITVTADVSAIVGGEARQFQIVKTVTTVLPAIAFDAITTVSSSGDPSEVATVTSTVSNAAASAVTGHFVVDVPASWSTPAPSRTVTVKPGGSATADVVVAIPRGVTAGDNTLPVRFVHDANTLATSSTTVTVTLATPPVAFTDHVDFGDGASEAAHTVKSSGNGGTTLEAGLSRRYSGIGTVGSWFSAGLKVEKGKPFLIRGIETYDMAQLKSYDILVNGQLVDERLYQRTAGGTGLVTYQVLVDAKYATADTVTIQFRFNGKGSHDPSLADVWTMPVPADTLAPSVSATTDPSDPNTATGWFTQSPVGVTLQAQDDRVGDLAIEYALGSGAMTGYSSAISLADEGEHALKYRATDVAGNASVIQSLRVKIDTVAPATTATRGAEFDGESARTSGTIRFSATDATSGVAETRYRVNGGEWKTGKAVTVTTAGAFTVDYASTDVAGNVEKKRSITGTIIIVQKSTVRFDSQGGSTVAAVSVDNGTVIKAPKSPTRTGYTFAGWYTKATGGSKWNFSAKVTSNVTAYAHWTVQKRTVTFSSQGGSKVAAVSTNYNTVIKAPKAPTRTGYTFAGWYTKATGGSKWNFSAKVTSNVTAYAHWTVQKRTVTFNAQGGSKVAAVSTNYNTVIKAPKAPTRSGYTFSGWYTKATGGSKWNFTSKVTANATAYAHWAKK</sequence>
<dbReference type="InterPro" id="IPR008902">
    <property type="entry name" value="Rhamnosid_concanavalin"/>
</dbReference>
<reference evidence="12" key="1">
    <citation type="journal article" date="2019" name="Int. J. Syst. Evol. Microbiol.">
        <title>The Global Catalogue of Microorganisms (GCM) 10K type strain sequencing project: providing services to taxonomists for standard genome sequencing and annotation.</title>
        <authorList>
            <consortium name="The Broad Institute Genomics Platform"/>
            <consortium name="The Broad Institute Genome Sequencing Center for Infectious Disease"/>
            <person name="Wu L."/>
            <person name="Ma J."/>
        </authorList>
    </citation>
    <scope>NUCLEOTIDE SEQUENCE [LARGE SCALE GENOMIC DNA]</scope>
    <source>
        <strain evidence="12">JCM 17021</strain>
    </source>
</reference>
<dbReference type="InterPro" id="IPR035398">
    <property type="entry name" value="Bac_rhamnosid_C"/>
</dbReference>
<feature type="domain" description="Alpha-L-rhamnosidase six-hairpin glycosidase" evidence="9">
    <location>
        <begin position="667"/>
        <end position="1000"/>
    </location>
</feature>
<accession>A0ABP7L0J0</accession>
<gene>
    <name evidence="11" type="ORF">GCM10022381_37030</name>
</gene>
<feature type="domain" description="Alpha-L-rhamnosidase concanavalin-like" evidence="6">
    <location>
        <begin position="562"/>
        <end position="659"/>
    </location>
</feature>
<dbReference type="Gene3D" id="2.60.420.10">
    <property type="entry name" value="Maltose phosphorylase, domain 3"/>
    <property type="match status" value="1"/>
</dbReference>
<dbReference type="InterPro" id="IPR058094">
    <property type="entry name" value="Ig-like_OmpL47-like"/>
</dbReference>
<keyword evidence="4" id="KW-0378">Hydrolase</keyword>
<dbReference type="PANTHER" id="PTHR33307">
    <property type="entry name" value="ALPHA-RHAMNOSIDASE (EUROFUNG)"/>
    <property type="match status" value="1"/>
</dbReference>
<evidence type="ECO:0000259" key="9">
    <source>
        <dbReference type="Pfam" id="PF17389"/>
    </source>
</evidence>
<dbReference type="PANTHER" id="PTHR33307:SF6">
    <property type="entry name" value="ALPHA-RHAMNOSIDASE (EUROFUNG)-RELATED"/>
    <property type="match status" value="1"/>
</dbReference>
<dbReference type="InterPro" id="IPR013378">
    <property type="entry name" value="InlB-like_B-rpt"/>
</dbReference>
<evidence type="ECO:0000259" key="6">
    <source>
        <dbReference type="Pfam" id="PF05592"/>
    </source>
</evidence>
<dbReference type="InterPro" id="IPR016007">
    <property type="entry name" value="Alpha_rhamnosid"/>
</dbReference>
<dbReference type="Gene3D" id="2.60.40.4270">
    <property type="entry name" value="Listeria-Bacteroides repeat domain"/>
    <property type="match status" value="3"/>
</dbReference>
<comment type="caution">
    <text evidence="11">The sequence shown here is derived from an EMBL/GenBank/DDBJ whole genome shotgun (WGS) entry which is preliminary data.</text>
</comment>
<protein>
    <recommendedName>
        <fullName evidence="3">alpha-L-rhamnosidase</fullName>
        <ecNumber evidence="3">3.2.1.40</ecNumber>
    </recommendedName>
</protein>
<feature type="compositionally biased region" description="Polar residues" evidence="5">
    <location>
        <begin position="1"/>
        <end position="10"/>
    </location>
</feature>
<comment type="catalytic activity">
    <reaction evidence="1">
        <text>Hydrolysis of terminal non-reducing alpha-L-rhamnose residues in alpha-L-rhamnosides.</text>
        <dbReference type="EC" id="3.2.1.40"/>
    </reaction>
</comment>
<dbReference type="EC" id="3.2.1.40" evidence="3"/>
<dbReference type="InterPro" id="IPR012341">
    <property type="entry name" value="6hp_glycosidase-like_sf"/>
</dbReference>
<evidence type="ECO:0000256" key="3">
    <source>
        <dbReference type="ARBA" id="ARBA00012652"/>
    </source>
</evidence>
<dbReference type="Pfam" id="PF05592">
    <property type="entry name" value="Bac_rhamnosid"/>
    <property type="match status" value="1"/>
</dbReference>
<dbReference type="NCBIfam" id="NF047446">
    <property type="entry name" value="barrel_OmpL47"/>
    <property type="match status" value="2"/>
</dbReference>
<feature type="region of interest" description="Disordered" evidence="5">
    <location>
        <begin position="1"/>
        <end position="28"/>
    </location>
</feature>
<organism evidence="11 12">
    <name type="scientific">Leifsonia kafniensis</name>
    <dbReference type="NCBI Taxonomy" id="475957"/>
    <lineage>
        <taxon>Bacteria</taxon>
        <taxon>Bacillati</taxon>
        <taxon>Actinomycetota</taxon>
        <taxon>Actinomycetes</taxon>
        <taxon>Micrococcales</taxon>
        <taxon>Microbacteriaceae</taxon>
        <taxon>Leifsonia</taxon>
    </lineage>
</organism>
<name>A0ABP7L0J0_9MICO</name>
<evidence type="ECO:0000256" key="5">
    <source>
        <dbReference type="SAM" id="MobiDB-lite"/>
    </source>
</evidence>
<evidence type="ECO:0000256" key="1">
    <source>
        <dbReference type="ARBA" id="ARBA00001445"/>
    </source>
</evidence>
<evidence type="ECO:0000259" key="7">
    <source>
        <dbReference type="Pfam" id="PF08531"/>
    </source>
</evidence>
<feature type="domain" description="Alpha-L-rhamnosidase C-terminal" evidence="10">
    <location>
        <begin position="1002"/>
        <end position="1072"/>
    </location>
</feature>
<comment type="subcellular location">
    <subcellularLocation>
        <location evidence="2">Cell envelope</location>
    </subcellularLocation>
</comment>
<dbReference type="Gene3D" id="3.30.1920.20">
    <property type="match status" value="1"/>
</dbReference>
<dbReference type="InterPro" id="IPR013783">
    <property type="entry name" value="Ig-like_fold"/>
</dbReference>
<dbReference type="SUPFAM" id="SSF48208">
    <property type="entry name" value="Six-hairpin glycosidases"/>
    <property type="match status" value="1"/>
</dbReference>
<feature type="domain" description="Alpha-galactosidase NEW3" evidence="8">
    <location>
        <begin position="1240"/>
        <end position="1303"/>
    </location>
</feature>
<dbReference type="Gene3D" id="2.60.40.10">
    <property type="entry name" value="Immunoglobulins"/>
    <property type="match status" value="2"/>
</dbReference>
<dbReference type="Pfam" id="PF09479">
    <property type="entry name" value="Flg_new"/>
    <property type="match status" value="3"/>
</dbReference>
<dbReference type="InterPro" id="IPR042229">
    <property type="entry name" value="Listeria/Bacterioides_rpt_sf"/>
</dbReference>
<dbReference type="Pfam" id="PF25788">
    <property type="entry name" value="Ig_Rha78A_N"/>
    <property type="match status" value="1"/>
</dbReference>
<dbReference type="EMBL" id="BAABCN010000015">
    <property type="protein sequence ID" value="GAA3891778.1"/>
    <property type="molecule type" value="Genomic_DNA"/>
</dbReference>
<evidence type="ECO:0000256" key="4">
    <source>
        <dbReference type="ARBA" id="ARBA00022801"/>
    </source>
</evidence>
<dbReference type="Pfam" id="PF10633">
    <property type="entry name" value="NPCBM_assoc"/>
    <property type="match status" value="1"/>
</dbReference>
<dbReference type="NCBIfam" id="TIGR02543">
    <property type="entry name" value="List_Bact_rpt"/>
    <property type="match status" value="3"/>
</dbReference>
<keyword evidence="12" id="KW-1185">Reference proteome</keyword>
<dbReference type="Pfam" id="PF17390">
    <property type="entry name" value="Bac_rhamnosid_C"/>
    <property type="match status" value="1"/>
</dbReference>
<evidence type="ECO:0000313" key="12">
    <source>
        <dbReference type="Proteomes" id="UP001501803"/>
    </source>
</evidence>
<dbReference type="InterPro" id="IPR008928">
    <property type="entry name" value="6-hairpin_glycosidase_sf"/>
</dbReference>
<evidence type="ECO:0000259" key="8">
    <source>
        <dbReference type="Pfam" id="PF10633"/>
    </source>
</evidence>
<dbReference type="Pfam" id="PF17389">
    <property type="entry name" value="Bac_rhamnosid6H"/>
    <property type="match status" value="1"/>
</dbReference>
<dbReference type="InterPro" id="IPR018905">
    <property type="entry name" value="A-galactase_NEW3"/>
</dbReference>
<dbReference type="RefSeq" id="WP_345069350.1">
    <property type="nucleotide sequence ID" value="NZ_BAABCN010000015.1"/>
</dbReference>
<proteinExistence type="predicted"/>
<evidence type="ECO:0000256" key="2">
    <source>
        <dbReference type="ARBA" id="ARBA00004196"/>
    </source>
</evidence>
<evidence type="ECO:0000259" key="10">
    <source>
        <dbReference type="Pfam" id="PF17390"/>
    </source>
</evidence>
<dbReference type="Pfam" id="PF08531">
    <property type="entry name" value="Bac_rhamnosid_N"/>
    <property type="match status" value="1"/>
</dbReference>
<evidence type="ECO:0000313" key="11">
    <source>
        <dbReference type="EMBL" id="GAA3891778.1"/>
    </source>
</evidence>
<dbReference type="InterPro" id="IPR013737">
    <property type="entry name" value="Bac_rhamnosid_N"/>
</dbReference>
<dbReference type="InterPro" id="IPR035396">
    <property type="entry name" value="Bac_rhamnosid6H"/>
</dbReference>
<dbReference type="Proteomes" id="UP001501803">
    <property type="component" value="Unassembled WGS sequence"/>
</dbReference>